<accession>A0A6J5UAS2</accession>
<sequence>MELQRVEGSGAQKQRSVVIEDLGYAYCSPVVPYKTKSNVEQPTKYPEPHKVKIVEQEAVNDVGDFSKPNAPKQGKGIRSSKGKTLALQKAPKKGKATRSSKGKTVTQPEAPKI</sequence>
<name>A0A6J5UAS2_PRUAR</name>
<evidence type="ECO:0000313" key="2">
    <source>
        <dbReference type="EMBL" id="CAB4273391.1"/>
    </source>
</evidence>
<evidence type="ECO:0000313" key="3">
    <source>
        <dbReference type="EMBL" id="CAB4303920.1"/>
    </source>
</evidence>
<dbReference type="Proteomes" id="UP000507222">
    <property type="component" value="Unassembled WGS sequence"/>
</dbReference>
<evidence type="ECO:0000313" key="4">
    <source>
        <dbReference type="Proteomes" id="UP000507222"/>
    </source>
</evidence>
<reference evidence="5" key="1">
    <citation type="journal article" date="2020" name="Genome Biol.">
        <title>Gamete binning: chromosome-level and haplotype-resolved genome assembly enabled by high-throughput single-cell sequencing of gamete genomes.</title>
        <authorList>
            <person name="Campoy J.A."/>
            <person name="Sun H."/>
            <person name="Goel M."/>
            <person name="Jiao W.-B."/>
            <person name="Folz-Donahue K."/>
            <person name="Wang N."/>
            <person name="Rubio M."/>
            <person name="Liu C."/>
            <person name="Kukat C."/>
            <person name="Ruiz D."/>
            <person name="Huettel B."/>
            <person name="Schneeberger K."/>
        </authorList>
    </citation>
    <scope>NUCLEOTIDE SEQUENCE [LARGE SCALE GENOMIC DNA]</scope>
    <source>
        <strain evidence="5">cv. Rojo Pasion</strain>
    </source>
</reference>
<evidence type="ECO:0000256" key="1">
    <source>
        <dbReference type="SAM" id="MobiDB-lite"/>
    </source>
</evidence>
<dbReference type="EMBL" id="CAEKDK010000003">
    <property type="protein sequence ID" value="CAB4273391.1"/>
    <property type="molecule type" value="Genomic_DNA"/>
</dbReference>
<reference evidence="2 4" key="2">
    <citation type="submission" date="2020-05" db="EMBL/GenBank/DDBJ databases">
        <authorList>
            <person name="Campoy J."/>
            <person name="Schneeberger K."/>
            <person name="Spophaly S."/>
        </authorList>
    </citation>
    <scope>NUCLEOTIDE SEQUENCE [LARGE SCALE GENOMIC DNA]</scope>
    <source>
        <strain evidence="2">PruArmRojPasFocal</strain>
    </source>
</reference>
<organism evidence="2 4">
    <name type="scientific">Prunus armeniaca</name>
    <name type="common">Apricot</name>
    <name type="synonym">Armeniaca vulgaris</name>
    <dbReference type="NCBI Taxonomy" id="36596"/>
    <lineage>
        <taxon>Eukaryota</taxon>
        <taxon>Viridiplantae</taxon>
        <taxon>Streptophyta</taxon>
        <taxon>Embryophyta</taxon>
        <taxon>Tracheophyta</taxon>
        <taxon>Spermatophyta</taxon>
        <taxon>Magnoliopsida</taxon>
        <taxon>eudicotyledons</taxon>
        <taxon>Gunneridae</taxon>
        <taxon>Pentapetalae</taxon>
        <taxon>rosids</taxon>
        <taxon>fabids</taxon>
        <taxon>Rosales</taxon>
        <taxon>Rosaceae</taxon>
        <taxon>Amygdaloideae</taxon>
        <taxon>Amygdaleae</taxon>
        <taxon>Prunus</taxon>
    </lineage>
</organism>
<feature type="region of interest" description="Disordered" evidence="1">
    <location>
        <begin position="60"/>
        <end position="113"/>
    </location>
</feature>
<keyword evidence="5" id="KW-1185">Reference proteome</keyword>
<dbReference type="Proteomes" id="UP000507245">
    <property type="component" value="Unassembled WGS sequence"/>
</dbReference>
<feature type="compositionally biased region" description="Basic residues" evidence="1">
    <location>
        <begin position="90"/>
        <end position="101"/>
    </location>
</feature>
<dbReference type="AlphaFoldDB" id="A0A6J5UAS2"/>
<gene>
    <name evidence="2" type="ORF">CURHAP_LOCUS20955</name>
    <name evidence="3" type="ORF">ORAREDHAP_LOCUS20847</name>
</gene>
<protein>
    <submittedName>
        <fullName evidence="2">Uncharacterized protein</fullName>
    </submittedName>
</protein>
<dbReference type="EMBL" id="CAEKKB010000003">
    <property type="protein sequence ID" value="CAB4303920.1"/>
    <property type="molecule type" value="Genomic_DNA"/>
</dbReference>
<proteinExistence type="predicted"/>
<evidence type="ECO:0000313" key="5">
    <source>
        <dbReference type="Proteomes" id="UP000507245"/>
    </source>
</evidence>